<organism evidence="1">
    <name type="scientific">Rhizophora mucronata</name>
    <name type="common">Asiatic mangrove</name>
    <dbReference type="NCBI Taxonomy" id="61149"/>
    <lineage>
        <taxon>Eukaryota</taxon>
        <taxon>Viridiplantae</taxon>
        <taxon>Streptophyta</taxon>
        <taxon>Embryophyta</taxon>
        <taxon>Tracheophyta</taxon>
        <taxon>Spermatophyta</taxon>
        <taxon>Magnoliopsida</taxon>
        <taxon>eudicotyledons</taxon>
        <taxon>Gunneridae</taxon>
        <taxon>Pentapetalae</taxon>
        <taxon>rosids</taxon>
        <taxon>fabids</taxon>
        <taxon>Malpighiales</taxon>
        <taxon>Rhizophoraceae</taxon>
        <taxon>Rhizophora</taxon>
    </lineage>
</organism>
<sequence length="92" mass="10072">MKGWSNNCEAVGRADGSRCKHRVMKLFASLERLLGISGISLLLPILKIAATPSYWLHGGFDVAISRIVHPKLHISTARLYPFVLITTSGAIQ</sequence>
<accession>A0A2P2LSC9</accession>
<reference evidence="1" key="1">
    <citation type="submission" date="2018-02" db="EMBL/GenBank/DDBJ databases">
        <title>Rhizophora mucronata_Transcriptome.</title>
        <authorList>
            <person name="Meera S.P."/>
            <person name="Sreeshan A."/>
            <person name="Augustine A."/>
        </authorList>
    </citation>
    <scope>NUCLEOTIDE SEQUENCE</scope>
    <source>
        <tissue evidence="1">Leaf</tissue>
    </source>
</reference>
<name>A0A2P2LSC9_RHIMU</name>
<protein>
    <submittedName>
        <fullName evidence="1">Uncharacterized protein</fullName>
    </submittedName>
</protein>
<proteinExistence type="predicted"/>
<dbReference type="EMBL" id="GGEC01040394">
    <property type="protein sequence ID" value="MBX20878.1"/>
    <property type="molecule type" value="Transcribed_RNA"/>
</dbReference>
<dbReference type="AlphaFoldDB" id="A0A2P2LSC9"/>
<evidence type="ECO:0000313" key="1">
    <source>
        <dbReference type="EMBL" id="MBX20878.1"/>
    </source>
</evidence>